<dbReference type="InterPro" id="IPR003018">
    <property type="entry name" value="GAF"/>
</dbReference>
<dbReference type="InterPro" id="IPR029016">
    <property type="entry name" value="GAF-like_dom_sf"/>
</dbReference>
<dbReference type="Pfam" id="PF01590">
    <property type="entry name" value="GAF"/>
    <property type="match status" value="1"/>
</dbReference>
<dbReference type="EMBL" id="BMIS01000004">
    <property type="protein sequence ID" value="GGE66927.1"/>
    <property type="molecule type" value="Genomic_DNA"/>
</dbReference>
<evidence type="ECO:0000313" key="3">
    <source>
        <dbReference type="Proteomes" id="UP000633136"/>
    </source>
</evidence>
<accession>A0A917APZ3</accession>
<dbReference type="Gene3D" id="3.30.450.40">
    <property type="match status" value="1"/>
</dbReference>
<name>A0A917APZ3_9MICC</name>
<organism evidence="2 3">
    <name type="scientific">Nesterenkonia cremea</name>
    <dbReference type="NCBI Taxonomy" id="1882340"/>
    <lineage>
        <taxon>Bacteria</taxon>
        <taxon>Bacillati</taxon>
        <taxon>Actinomycetota</taxon>
        <taxon>Actinomycetes</taxon>
        <taxon>Micrococcales</taxon>
        <taxon>Micrococcaceae</taxon>
        <taxon>Nesterenkonia</taxon>
    </lineage>
</organism>
<gene>
    <name evidence="2" type="ORF">GCM10011401_12810</name>
</gene>
<sequence length="373" mass="40645">MPVAESGTTPMTHAVAPSALAADAEAWARCERMGLSRELEEPSQVHSDNDIEQRRRRSGLAEIIGPVWEAFSASSSKEQVMILTDPFGDVLWRFGTQNALKDADGIGFVEGAAWAESSVGTNAISQVLRTETASLMSGEQHFAHSHQRFTCMAAPITCPASGSLLGILDISGPRATIGEEIISMVQFSARLTAGLLRAQPKDHSEGAHLRVRLLGSQPAVSTAGGPWAEIPLRSAEMLAMLASRRRGWSAAELTSELYGDFGLTGTVRTEMHRLRRHLGDLLLSQPYRFAEGLTVDSDVGRLEQLLTEGDLGGVLDVYAQPLLALSANERILQWRGWLDQQVEQLVSSAGSDSQRTRWRRTEMAWDAELEMPA</sequence>
<reference evidence="2" key="1">
    <citation type="journal article" date="2014" name="Int. J. Syst. Evol. Microbiol.">
        <title>Complete genome sequence of Corynebacterium casei LMG S-19264T (=DSM 44701T), isolated from a smear-ripened cheese.</title>
        <authorList>
            <consortium name="US DOE Joint Genome Institute (JGI-PGF)"/>
            <person name="Walter F."/>
            <person name="Albersmeier A."/>
            <person name="Kalinowski J."/>
            <person name="Ruckert C."/>
        </authorList>
    </citation>
    <scope>NUCLEOTIDE SEQUENCE</scope>
    <source>
        <strain evidence="2">CGMCC 1.15388</strain>
    </source>
</reference>
<comment type="caution">
    <text evidence="2">The sequence shown here is derived from an EMBL/GenBank/DDBJ whole genome shotgun (WGS) entry which is preliminary data.</text>
</comment>
<feature type="domain" description="GAF" evidence="1">
    <location>
        <begin position="101"/>
        <end position="193"/>
    </location>
</feature>
<evidence type="ECO:0000259" key="1">
    <source>
        <dbReference type="Pfam" id="PF01590"/>
    </source>
</evidence>
<dbReference type="Proteomes" id="UP000633136">
    <property type="component" value="Unassembled WGS sequence"/>
</dbReference>
<reference evidence="2" key="2">
    <citation type="submission" date="2020-09" db="EMBL/GenBank/DDBJ databases">
        <authorList>
            <person name="Sun Q."/>
            <person name="Zhou Y."/>
        </authorList>
    </citation>
    <scope>NUCLEOTIDE SEQUENCE</scope>
    <source>
        <strain evidence="2">CGMCC 1.15388</strain>
    </source>
</reference>
<proteinExistence type="predicted"/>
<dbReference type="AlphaFoldDB" id="A0A917APZ3"/>
<evidence type="ECO:0000313" key="2">
    <source>
        <dbReference type="EMBL" id="GGE66927.1"/>
    </source>
</evidence>
<protein>
    <recommendedName>
        <fullName evidence="1">GAF domain-containing protein</fullName>
    </recommendedName>
</protein>
<keyword evidence="3" id="KW-1185">Reference proteome</keyword>